<dbReference type="EMBL" id="BNDS01000004">
    <property type="protein sequence ID" value="GHH97918.1"/>
    <property type="molecule type" value="Genomic_DNA"/>
</dbReference>
<organism evidence="2 3">
    <name type="scientific">Neobacillus kokaensis</name>
    <dbReference type="NCBI Taxonomy" id="2759023"/>
    <lineage>
        <taxon>Bacteria</taxon>
        <taxon>Bacillati</taxon>
        <taxon>Bacillota</taxon>
        <taxon>Bacilli</taxon>
        <taxon>Bacillales</taxon>
        <taxon>Bacillaceae</taxon>
        <taxon>Neobacillus</taxon>
    </lineage>
</organism>
<dbReference type="InterPro" id="IPR014973">
    <property type="entry name" value="DUF1835"/>
</dbReference>
<evidence type="ECO:0000313" key="2">
    <source>
        <dbReference type="EMBL" id="GHH97918.1"/>
    </source>
</evidence>
<reference evidence="2 3" key="1">
    <citation type="journal article" date="2022" name="Int. J. Syst. Evol. Microbiol.">
        <title>Neobacillus kokaensis sp. nov., isolated from soil.</title>
        <authorList>
            <person name="Yuki K."/>
            <person name="Matsubara H."/>
            <person name="Yamaguchi S."/>
        </authorList>
    </citation>
    <scope>NUCLEOTIDE SEQUENCE [LARGE SCALE GENOMIC DNA]</scope>
    <source>
        <strain evidence="2 3">LOB 377</strain>
    </source>
</reference>
<feature type="domain" description="DUF1835" evidence="1">
    <location>
        <begin position="2"/>
        <end position="108"/>
    </location>
</feature>
<proteinExistence type="predicted"/>
<gene>
    <name evidence="2" type="ORF">AM1BK_14610</name>
</gene>
<comment type="caution">
    <text evidence="2">The sequence shown here is derived from an EMBL/GenBank/DDBJ whole genome shotgun (WGS) entry which is preliminary data.</text>
</comment>
<evidence type="ECO:0000259" key="1">
    <source>
        <dbReference type="Pfam" id="PF08874"/>
    </source>
</evidence>
<dbReference type="Pfam" id="PF08874">
    <property type="entry name" value="DUF1835"/>
    <property type="match status" value="1"/>
</dbReference>
<protein>
    <recommendedName>
        <fullName evidence="1">DUF1835 domain-containing protein</fullName>
    </recommendedName>
</protein>
<dbReference type="RefSeq" id="WP_191271252.1">
    <property type="nucleotide sequence ID" value="NZ_BNDS01000004.1"/>
</dbReference>
<dbReference type="Proteomes" id="UP000637074">
    <property type="component" value="Unassembled WGS sequence"/>
</dbReference>
<evidence type="ECO:0000313" key="3">
    <source>
        <dbReference type="Proteomes" id="UP000637074"/>
    </source>
</evidence>
<keyword evidence="3" id="KW-1185">Reference proteome</keyword>
<name>A0ABQ3N1Q8_9BACI</name>
<accession>A0ABQ3N1Q8</accession>
<sequence length="330" mass="38457">MLHIVNGDSVGGKLKKGKVPGDILVWREIYTEGPVFMDPLSRRFDRADYLEKMLGIPRQEFINLSESQEQQLNLFKKYEEVVLWFEYDLFDQTMLCYLLHWFSKQSLERTKLNLLCIGSFPGIKDFRGLGQLSVEQLKSLLGSWHPIEPSELDAGKRVWEAYTSSHPLQLVELLQEDTSALPFVKEAFRFHMSRFPSVQNGLGSLEKRTLELVQQGINNPIELFQQVAAKFHIFGMGDLQYWCILKRMSDGPRPLIRIEDMEFNFPSYTNPEQKFQDSRVIMTKTGQRVLDGKEDWIALNDINNWFGGVHITGKDNVWRWDDIKETIVKF</sequence>